<comment type="caution">
    <text evidence="3">The sequence shown here is derived from an EMBL/GenBank/DDBJ whole genome shotgun (WGS) entry which is preliminary data.</text>
</comment>
<keyword evidence="4" id="KW-1185">Reference proteome</keyword>
<feature type="chain" id="PRO_5015179973" description="ABC-type transport auxiliary lipoprotein component domain-containing protein" evidence="1">
    <location>
        <begin position="22"/>
        <end position="205"/>
    </location>
</feature>
<dbReference type="SUPFAM" id="SSF159594">
    <property type="entry name" value="XCC0632-like"/>
    <property type="match status" value="1"/>
</dbReference>
<dbReference type="InterPro" id="IPR005586">
    <property type="entry name" value="ABC_trans_aux"/>
</dbReference>
<evidence type="ECO:0000256" key="1">
    <source>
        <dbReference type="SAM" id="SignalP"/>
    </source>
</evidence>
<organism evidence="3 4">
    <name type="scientific">Zobellella taiwanensis</name>
    <dbReference type="NCBI Taxonomy" id="347535"/>
    <lineage>
        <taxon>Bacteria</taxon>
        <taxon>Pseudomonadati</taxon>
        <taxon>Pseudomonadota</taxon>
        <taxon>Gammaproteobacteria</taxon>
        <taxon>Aeromonadales</taxon>
        <taxon>Aeromonadaceae</taxon>
        <taxon>Zobellella</taxon>
    </lineage>
</organism>
<dbReference type="AlphaFoldDB" id="A0A2P7QQ63"/>
<dbReference type="Pfam" id="PF03886">
    <property type="entry name" value="ABC_trans_aux"/>
    <property type="match status" value="1"/>
</dbReference>
<evidence type="ECO:0000259" key="2">
    <source>
        <dbReference type="Pfam" id="PF03886"/>
    </source>
</evidence>
<feature type="signal peptide" evidence="1">
    <location>
        <begin position="1"/>
        <end position="21"/>
    </location>
</feature>
<dbReference type="PROSITE" id="PS51257">
    <property type="entry name" value="PROKAR_LIPOPROTEIN"/>
    <property type="match status" value="1"/>
</dbReference>
<dbReference type="RefSeq" id="WP_106453908.1">
    <property type="nucleotide sequence ID" value="NZ_PXYH01000016.1"/>
</dbReference>
<dbReference type="Gene3D" id="3.40.50.10610">
    <property type="entry name" value="ABC-type transport auxiliary lipoprotein component"/>
    <property type="match status" value="1"/>
</dbReference>
<evidence type="ECO:0000313" key="4">
    <source>
        <dbReference type="Proteomes" id="UP000242181"/>
    </source>
</evidence>
<feature type="domain" description="ABC-type transport auxiliary lipoprotein component" evidence="2">
    <location>
        <begin position="29"/>
        <end position="190"/>
    </location>
</feature>
<gene>
    <name evidence="3" type="ORF">C7I36_11795</name>
</gene>
<evidence type="ECO:0000313" key="3">
    <source>
        <dbReference type="EMBL" id="PSJ40115.1"/>
    </source>
</evidence>
<name>A0A2P7QQ63_9GAMM</name>
<reference evidence="3 4" key="1">
    <citation type="submission" date="2018-03" db="EMBL/GenBank/DDBJ databases">
        <title>The draft genome of Zobellella taiwanensis JCM 13381.</title>
        <authorList>
            <person name="Liu L."/>
            <person name="Li L."/>
            <person name="Wang T."/>
            <person name="Zhang X."/>
            <person name="Liang L."/>
        </authorList>
    </citation>
    <scope>NUCLEOTIDE SEQUENCE [LARGE SCALE GENOMIC DNA]</scope>
    <source>
        <strain evidence="3 4">JCM 13381</strain>
    </source>
</reference>
<sequence length="205" mass="22273">MIRVLFCLSLSILLGACSVLPEPTPVALYRLPPSGQPPAAEVRKGTQLAALRLARPATTDALGGNRLLVLTADHRYQAYPRARWAAPMPLLWRDWLLDAFWRDGRVARLSSDGDGLQAGLELGGVLRALNVEMREGGPVAVIRYDARLVDSGSRRILASRRFEAQAPMAGPAEAEAVAALGRAADRLARELIDWSLAQGMTKDLR</sequence>
<accession>A0A2P7QQ63</accession>
<dbReference type="Proteomes" id="UP000242181">
    <property type="component" value="Unassembled WGS sequence"/>
</dbReference>
<proteinExistence type="predicted"/>
<keyword evidence="1" id="KW-0732">Signal</keyword>
<dbReference type="OrthoDB" id="5795476at2"/>
<protein>
    <recommendedName>
        <fullName evidence="2">ABC-type transport auxiliary lipoprotein component domain-containing protein</fullName>
    </recommendedName>
</protein>
<dbReference type="EMBL" id="PXYH01000016">
    <property type="protein sequence ID" value="PSJ40115.1"/>
    <property type="molecule type" value="Genomic_DNA"/>
</dbReference>